<sequence length="65" mass="6980">MADQEKPSIYKVFTSAIAALFGVQSQSNHQRDFGQSSPWPFIIAGVVAIGCFVGGLLGVTWLVTH</sequence>
<gene>
    <name evidence="2" type="ORF">Q4568_20720</name>
</gene>
<comment type="caution">
    <text evidence="2">The sequence shown here is derived from an EMBL/GenBank/DDBJ whole genome shotgun (WGS) entry which is preliminary data.</text>
</comment>
<reference evidence="2" key="1">
    <citation type="submission" date="2023-07" db="EMBL/GenBank/DDBJ databases">
        <title>Genome content predicts the carbon catabolic preferences of heterotrophic bacteria.</title>
        <authorList>
            <person name="Gralka M."/>
        </authorList>
    </citation>
    <scope>NUCLEOTIDE SEQUENCE</scope>
    <source>
        <strain evidence="2">G2M05</strain>
    </source>
</reference>
<keyword evidence="1" id="KW-0812">Transmembrane</keyword>
<dbReference type="RefSeq" id="WP_261857693.1">
    <property type="nucleotide sequence ID" value="NZ_AP024850.1"/>
</dbReference>
<feature type="transmembrane region" description="Helical" evidence="1">
    <location>
        <begin position="41"/>
        <end position="63"/>
    </location>
</feature>
<dbReference type="EMBL" id="JAUOPU010000035">
    <property type="protein sequence ID" value="MDO6544964.1"/>
    <property type="molecule type" value="Genomic_DNA"/>
</dbReference>
<keyword evidence="1" id="KW-0472">Membrane</keyword>
<evidence type="ECO:0000313" key="3">
    <source>
        <dbReference type="Proteomes" id="UP001170624"/>
    </source>
</evidence>
<protein>
    <submittedName>
        <fullName evidence="2">DUF2970 domain-containing protein</fullName>
    </submittedName>
</protein>
<evidence type="ECO:0000313" key="2">
    <source>
        <dbReference type="EMBL" id="MDO6544964.1"/>
    </source>
</evidence>
<dbReference type="Proteomes" id="UP001170624">
    <property type="component" value="Unassembled WGS sequence"/>
</dbReference>
<accession>A0AAW7YBS1</accession>
<keyword evidence="1" id="KW-1133">Transmembrane helix</keyword>
<name>A0AAW7YBS1_9GAMM</name>
<dbReference type="AlphaFoldDB" id="A0AAW7YBS1"/>
<organism evidence="2 3">
    <name type="scientific">Photobacterium sanguinicancri</name>
    <dbReference type="NCBI Taxonomy" id="875932"/>
    <lineage>
        <taxon>Bacteria</taxon>
        <taxon>Pseudomonadati</taxon>
        <taxon>Pseudomonadota</taxon>
        <taxon>Gammaproteobacteria</taxon>
        <taxon>Vibrionales</taxon>
        <taxon>Vibrionaceae</taxon>
        <taxon>Photobacterium</taxon>
    </lineage>
</organism>
<dbReference type="Pfam" id="PF11174">
    <property type="entry name" value="DUF2970"/>
    <property type="match status" value="1"/>
</dbReference>
<dbReference type="InterPro" id="IPR021344">
    <property type="entry name" value="DUF2970"/>
</dbReference>
<evidence type="ECO:0000256" key="1">
    <source>
        <dbReference type="SAM" id="Phobius"/>
    </source>
</evidence>
<proteinExistence type="predicted"/>